<organism evidence="2">
    <name type="scientific">marine sediment metagenome</name>
    <dbReference type="NCBI Taxonomy" id="412755"/>
    <lineage>
        <taxon>unclassified sequences</taxon>
        <taxon>metagenomes</taxon>
        <taxon>ecological metagenomes</taxon>
    </lineage>
</organism>
<sequence length="52" mass="5770">MSGKKKILIADDEPDIRLLLSSLLNKDYTVLVASDGQQAMDIVSRQKPDLIL</sequence>
<feature type="non-terminal residue" evidence="2">
    <location>
        <position position="52"/>
    </location>
</feature>
<dbReference type="Gene3D" id="3.40.50.2300">
    <property type="match status" value="1"/>
</dbReference>
<proteinExistence type="predicted"/>
<protein>
    <recommendedName>
        <fullName evidence="1">Response regulatory domain-containing protein</fullName>
    </recommendedName>
</protein>
<dbReference type="InterPro" id="IPR001789">
    <property type="entry name" value="Sig_transdc_resp-reg_receiver"/>
</dbReference>
<comment type="caution">
    <text evidence="2">The sequence shown here is derived from an EMBL/GenBank/DDBJ whole genome shotgun (WGS) entry which is preliminary data.</text>
</comment>
<name>X1VE91_9ZZZZ</name>
<accession>X1VE91</accession>
<evidence type="ECO:0000313" key="2">
    <source>
        <dbReference type="EMBL" id="GAJ12431.1"/>
    </source>
</evidence>
<evidence type="ECO:0000259" key="1">
    <source>
        <dbReference type="PROSITE" id="PS50110"/>
    </source>
</evidence>
<dbReference type="PROSITE" id="PS50110">
    <property type="entry name" value="RESPONSE_REGULATORY"/>
    <property type="match status" value="1"/>
</dbReference>
<dbReference type="Pfam" id="PF00072">
    <property type="entry name" value="Response_reg"/>
    <property type="match status" value="1"/>
</dbReference>
<dbReference type="InterPro" id="IPR011006">
    <property type="entry name" value="CheY-like_superfamily"/>
</dbReference>
<dbReference type="SUPFAM" id="SSF52172">
    <property type="entry name" value="CheY-like"/>
    <property type="match status" value="1"/>
</dbReference>
<gene>
    <name evidence="2" type="ORF">S12H4_49471</name>
</gene>
<dbReference type="EMBL" id="BARW01031043">
    <property type="protein sequence ID" value="GAJ12431.1"/>
    <property type="molecule type" value="Genomic_DNA"/>
</dbReference>
<dbReference type="GO" id="GO:0000160">
    <property type="term" value="P:phosphorelay signal transduction system"/>
    <property type="evidence" value="ECO:0007669"/>
    <property type="project" value="InterPro"/>
</dbReference>
<reference evidence="2" key="1">
    <citation type="journal article" date="2014" name="Front. Microbiol.">
        <title>High frequency of phylogenetically diverse reductive dehalogenase-homologous genes in deep subseafloor sedimentary metagenomes.</title>
        <authorList>
            <person name="Kawai M."/>
            <person name="Futagami T."/>
            <person name="Toyoda A."/>
            <person name="Takaki Y."/>
            <person name="Nishi S."/>
            <person name="Hori S."/>
            <person name="Arai W."/>
            <person name="Tsubouchi T."/>
            <person name="Morono Y."/>
            <person name="Uchiyama I."/>
            <person name="Ito T."/>
            <person name="Fujiyama A."/>
            <person name="Inagaki F."/>
            <person name="Takami H."/>
        </authorList>
    </citation>
    <scope>NUCLEOTIDE SEQUENCE</scope>
    <source>
        <strain evidence="2">Expedition CK06-06</strain>
    </source>
</reference>
<feature type="domain" description="Response regulatory" evidence="1">
    <location>
        <begin position="6"/>
        <end position="52"/>
    </location>
</feature>
<dbReference type="AlphaFoldDB" id="X1VE91"/>